<reference evidence="13 14" key="1">
    <citation type="submission" date="2017-10" db="EMBL/GenBank/DDBJ databases">
        <title>Sequencing the genomes of 1000 actinobacteria strains.</title>
        <authorList>
            <person name="Klenk H.-P."/>
        </authorList>
    </citation>
    <scope>NUCLEOTIDE SEQUENCE [LARGE SCALE GENOMIC DNA]</scope>
    <source>
        <strain evidence="13 14">DSM 15597</strain>
    </source>
</reference>
<keyword evidence="6" id="KW-0288">FMN</keyword>
<evidence type="ECO:0000256" key="3">
    <source>
        <dbReference type="ARBA" id="ARBA00007523"/>
    </source>
</evidence>
<dbReference type="PANTHER" id="PTHR11780">
    <property type="entry name" value="NADH-UBIQUINONE OXIDOREDUCTASE FLAVOPROTEIN 1 NDUFV1"/>
    <property type="match status" value="1"/>
</dbReference>
<dbReference type="GO" id="GO:0051539">
    <property type="term" value="F:4 iron, 4 sulfur cluster binding"/>
    <property type="evidence" value="ECO:0007669"/>
    <property type="project" value="UniProtKB-KW"/>
</dbReference>
<evidence type="ECO:0000256" key="2">
    <source>
        <dbReference type="ARBA" id="ARBA00001966"/>
    </source>
</evidence>
<dbReference type="SUPFAM" id="SSF142019">
    <property type="entry name" value="Nqo1 FMN-binding domain-like"/>
    <property type="match status" value="1"/>
</dbReference>
<dbReference type="GO" id="GO:0046872">
    <property type="term" value="F:metal ion binding"/>
    <property type="evidence" value="ECO:0007669"/>
    <property type="project" value="UniProtKB-KW"/>
</dbReference>
<comment type="cofactor">
    <cofactor evidence="1">
        <name>FMN</name>
        <dbReference type="ChEBI" id="CHEBI:58210"/>
    </cofactor>
</comment>
<dbReference type="Gene3D" id="3.10.20.600">
    <property type="match status" value="1"/>
</dbReference>
<dbReference type="SUPFAM" id="SSF140490">
    <property type="entry name" value="Nqo1C-terminal domain-like"/>
    <property type="match status" value="1"/>
</dbReference>
<protein>
    <submittedName>
        <fullName evidence="13">NADH:ubiquinone oxidoreductase subunit F (NADH-binding)</fullName>
    </submittedName>
</protein>
<keyword evidence="4" id="KW-0004">4Fe-4S</keyword>
<organism evidence="13 14">
    <name type="scientific">Propionicimonas paludicola</name>
    <dbReference type="NCBI Taxonomy" id="185243"/>
    <lineage>
        <taxon>Bacteria</taxon>
        <taxon>Bacillati</taxon>
        <taxon>Actinomycetota</taxon>
        <taxon>Actinomycetes</taxon>
        <taxon>Propionibacteriales</taxon>
        <taxon>Nocardioidaceae</taxon>
        <taxon>Propionicimonas</taxon>
    </lineage>
</organism>
<dbReference type="RefSeq" id="WP_098459159.1">
    <property type="nucleotide sequence ID" value="NZ_PDJC01000001.1"/>
</dbReference>
<dbReference type="InterPro" id="IPR011538">
    <property type="entry name" value="Nuo51_FMN-bd"/>
</dbReference>
<dbReference type="InterPro" id="IPR019554">
    <property type="entry name" value="Soluble_ligand-bd"/>
</dbReference>
<evidence type="ECO:0000313" key="14">
    <source>
        <dbReference type="Proteomes" id="UP000226079"/>
    </source>
</evidence>
<dbReference type="Gene3D" id="1.20.1440.230">
    <property type="entry name" value="NADH-ubiquinone oxidoreductase 51kDa subunit, iron-sulphur binding domain"/>
    <property type="match status" value="1"/>
</dbReference>
<gene>
    <name evidence="13" type="ORF">ATK74_0054</name>
</gene>
<keyword evidence="8" id="KW-0408">Iron</keyword>
<evidence type="ECO:0000259" key="10">
    <source>
        <dbReference type="Pfam" id="PF01512"/>
    </source>
</evidence>
<dbReference type="Pfam" id="PF10589">
    <property type="entry name" value="NADH_4Fe-4S"/>
    <property type="match status" value="1"/>
</dbReference>
<keyword evidence="7" id="KW-0479">Metal-binding</keyword>
<evidence type="ECO:0000259" key="11">
    <source>
        <dbReference type="Pfam" id="PF10531"/>
    </source>
</evidence>
<evidence type="ECO:0000256" key="9">
    <source>
        <dbReference type="ARBA" id="ARBA00023014"/>
    </source>
</evidence>
<evidence type="ECO:0000256" key="6">
    <source>
        <dbReference type="ARBA" id="ARBA00022643"/>
    </source>
</evidence>
<dbReference type="EMBL" id="PDJC01000001">
    <property type="protein sequence ID" value="PFG15534.1"/>
    <property type="molecule type" value="Genomic_DNA"/>
</dbReference>
<evidence type="ECO:0000256" key="8">
    <source>
        <dbReference type="ARBA" id="ARBA00023004"/>
    </source>
</evidence>
<dbReference type="SUPFAM" id="SSF142984">
    <property type="entry name" value="Nqo1 middle domain-like"/>
    <property type="match status" value="1"/>
</dbReference>
<evidence type="ECO:0000256" key="4">
    <source>
        <dbReference type="ARBA" id="ARBA00022485"/>
    </source>
</evidence>
<keyword evidence="13" id="KW-0830">Ubiquinone</keyword>
<evidence type="ECO:0000313" key="13">
    <source>
        <dbReference type="EMBL" id="PFG15534.1"/>
    </source>
</evidence>
<comment type="caution">
    <text evidence="13">The sequence shown here is derived from an EMBL/GenBank/DDBJ whole genome shotgun (WGS) entry which is preliminary data.</text>
</comment>
<feature type="domain" description="NADH-ubiquinone oxidoreductase 51kDa subunit iron-sulphur binding" evidence="12">
    <location>
        <begin position="267"/>
        <end position="346"/>
    </location>
</feature>
<dbReference type="Pfam" id="PF10531">
    <property type="entry name" value="SLBB"/>
    <property type="match status" value="1"/>
</dbReference>
<dbReference type="Gene3D" id="3.40.50.11540">
    <property type="entry name" value="NADH-ubiquinone oxidoreductase 51kDa subunit"/>
    <property type="match status" value="1"/>
</dbReference>
<accession>A0A2A9CMA5</accession>
<evidence type="ECO:0000259" key="12">
    <source>
        <dbReference type="Pfam" id="PF10589"/>
    </source>
</evidence>
<name>A0A2A9CMA5_9ACTN</name>
<feature type="domain" description="Soluble ligand binding" evidence="11">
    <location>
        <begin position="181"/>
        <end position="216"/>
    </location>
</feature>
<keyword evidence="14" id="KW-1185">Reference proteome</keyword>
<proteinExistence type="inferred from homology"/>
<comment type="cofactor">
    <cofactor evidence="2">
        <name>[4Fe-4S] cluster</name>
        <dbReference type="ChEBI" id="CHEBI:49883"/>
    </cofactor>
</comment>
<comment type="similarity">
    <text evidence="3">Belongs to the complex I 51 kDa subunit family.</text>
</comment>
<keyword evidence="9" id="KW-0411">Iron-sulfur</keyword>
<dbReference type="InterPro" id="IPR050837">
    <property type="entry name" value="ComplexI_51kDa_subunit"/>
</dbReference>
<keyword evidence="5" id="KW-0285">Flavoprotein</keyword>
<dbReference type="Proteomes" id="UP000226079">
    <property type="component" value="Unassembled WGS sequence"/>
</dbReference>
<evidence type="ECO:0000256" key="7">
    <source>
        <dbReference type="ARBA" id="ARBA00022723"/>
    </source>
</evidence>
<evidence type="ECO:0000256" key="5">
    <source>
        <dbReference type="ARBA" id="ARBA00022630"/>
    </source>
</evidence>
<feature type="domain" description="NADH-ubiquinone oxidoreductase 51kDa subunit FMN-binding" evidence="10">
    <location>
        <begin position="9"/>
        <end position="157"/>
    </location>
</feature>
<dbReference type="InterPro" id="IPR037225">
    <property type="entry name" value="Nuo51_FMN-bd_sf"/>
</dbReference>
<sequence length="362" mass="38047">MTQLAQLLEEAGLTGRGGAAFPTAIKVKAAIEKRARLIVNVCDGEVGAAKDGWVVEHHLDELLDGVALVAGISPHTRFAAHRGSATAIRLAAAGLPVLEVPDRYVSSEETSLISAAHGGSARPMTKRTPFVYGGRDPQGRRVRPTVVLNAETLWRVSQITQRGADWFRSFGTAAEPGPRLVAIGGYVARPGVYQSAAGTPLAEVIGLAGGLSPDVRYLGVGGLGGIVMTAAEARYAIWDTPGMKAYGGAIGPGIITIWNPAENPVDTVNRMLNYGAAESAGQCGPCMFGLPALAEQWRSFVDLPSASAQRRITERIELLNGRGACAHPMGVARFAASAVRVLEPELTGRLVGRRYLEGASHV</sequence>
<dbReference type="PANTHER" id="PTHR11780:SF10">
    <property type="entry name" value="NADH DEHYDROGENASE [UBIQUINONE] FLAVOPROTEIN 1, MITOCHONDRIAL"/>
    <property type="match status" value="1"/>
</dbReference>
<evidence type="ECO:0000256" key="1">
    <source>
        <dbReference type="ARBA" id="ARBA00001917"/>
    </source>
</evidence>
<dbReference type="Pfam" id="PF01512">
    <property type="entry name" value="Complex1_51K"/>
    <property type="match status" value="1"/>
</dbReference>
<dbReference type="InterPro" id="IPR019575">
    <property type="entry name" value="Nuop51_4Fe4S-bd"/>
</dbReference>
<dbReference type="OrthoDB" id="9805533at2"/>
<dbReference type="InterPro" id="IPR037207">
    <property type="entry name" value="Nuop51_4Fe4S-bd_sf"/>
</dbReference>
<dbReference type="AlphaFoldDB" id="A0A2A9CMA5"/>